<evidence type="ECO:0000313" key="2">
    <source>
        <dbReference type="EMBL" id="KKM20196.1"/>
    </source>
</evidence>
<protein>
    <submittedName>
        <fullName evidence="2">Uncharacterized protein</fullName>
    </submittedName>
</protein>
<evidence type="ECO:0000256" key="1">
    <source>
        <dbReference type="SAM" id="MobiDB-lite"/>
    </source>
</evidence>
<dbReference type="AlphaFoldDB" id="A0A0F9HXN6"/>
<organism evidence="2">
    <name type="scientific">marine sediment metagenome</name>
    <dbReference type="NCBI Taxonomy" id="412755"/>
    <lineage>
        <taxon>unclassified sequences</taxon>
        <taxon>metagenomes</taxon>
        <taxon>ecological metagenomes</taxon>
    </lineage>
</organism>
<sequence>MSDRGGKPTYLEFEDPDDPESIKYEASEKKPSFKISVQPEIYLVALIRDAKGLASDVLPAVRQLMYASYLQGKRVGQEIERRMLSKAI</sequence>
<reference evidence="2" key="1">
    <citation type="journal article" date="2015" name="Nature">
        <title>Complex archaea that bridge the gap between prokaryotes and eukaryotes.</title>
        <authorList>
            <person name="Spang A."/>
            <person name="Saw J.H."/>
            <person name="Jorgensen S.L."/>
            <person name="Zaremba-Niedzwiedzka K."/>
            <person name="Martijn J."/>
            <person name="Lind A.E."/>
            <person name="van Eijk R."/>
            <person name="Schleper C."/>
            <person name="Guy L."/>
            <person name="Ettema T.J."/>
        </authorList>
    </citation>
    <scope>NUCLEOTIDE SEQUENCE</scope>
</reference>
<accession>A0A0F9HXN6</accession>
<dbReference type="EMBL" id="LAZR01013818">
    <property type="protein sequence ID" value="KKM20196.1"/>
    <property type="molecule type" value="Genomic_DNA"/>
</dbReference>
<comment type="caution">
    <text evidence="2">The sequence shown here is derived from an EMBL/GenBank/DDBJ whole genome shotgun (WGS) entry which is preliminary data.</text>
</comment>
<name>A0A0F9HXN6_9ZZZZ</name>
<feature type="region of interest" description="Disordered" evidence="1">
    <location>
        <begin position="1"/>
        <end position="22"/>
    </location>
</feature>
<gene>
    <name evidence="2" type="ORF">LCGC14_1647910</name>
</gene>
<proteinExistence type="predicted"/>